<protein>
    <recommendedName>
        <fullName evidence="3">Reverse transcriptase domain-containing protein</fullName>
    </recommendedName>
</protein>
<evidence type="ECO:0000313" key="2">
    <source>
        <dbReference type="Proteomes" id="UP001630127"/>
    </source>
</evidence>
<dbReference type="Proteomes" id="UP001630127">
    <property type="component" value="Unassembled WGS sequence"/>
</dbReference>
<gene>
    <name evidence="1" type="ORF">ACH5RR_021521</name>
</gene>
<sequence>MKFNMVLNNLNISRFSLLINGEVSGLFKSSHGIKQGDPLSPLLLILCVEVFLRGLNSRIHHQAISPYSLPRQCPVVSHLAFANDVVIFLQERGGLEISEEF</sequence>
<proteinExistence type="predicted"/>
<comment type="caution">
    <text evidence="1">The sequence shown here is derived from an EMBL/GenBank/DDBJ whole genome shotgun (WGS) entry which is preliminary data.</text>
</comment>
<organism evidence="1 2">
    <name type="scientific">Cinchona calisaya</name>
    <dbReference type="NCBI Taxonomy" id="153742"/>
    <lineage>
        <taxon>Eukaryota</taxon>
        <taxon>Viridiplantae</taxon>
        <taxon>Streptophyta</taxon>
        <taxon>Embryophyta</taxon>
        <taxon>Tracheophyta</taxon>
        <taxon>Spermatophyta</taxon>
        <taxon>Magnoliopsida</taxon>
        <taxon>eudicotyledons</taxon>
        <taxon>Gunneridae</taxon>
        <taxon>Pentapetalae</taxon>
        <taxon>asterids</taxon>
        <taxon>lamiids</taxon>
        <taxon>Gentianales</taxon>
        <taxon>Rubiaceae</taxon>
        <taxon>Cinchonoideae</taxon>
        <taxon>Cinchoneae</taxon>
        <taxon>Cinchona</taxon>
    </lineage>
</organism>
<dbReference type="AlphaFoldDB" id="A0ABD2ZKF6"/>
<evidence type="ECO:0008006" key="3">
    <source>
        <dbReference type="Google" id="ProtNLM"/>
    </source>
</evidence>
<evidence type="ECO:0000313" key="1">
    <source>
        <dbReference type="EMBL" id="KAL3518932.1"/>
    </source>
</evidence>
<reference evidence="1 2" key="1">
    <citation type="submission" date="2024-11" db="EMBL/GenBank/DDBJ databases">
        <title>A near-complete genome assembly of Cinchona calisaya.</title>
        <authorList>
            <person name="Lian D.C."/>
            <person name="Zhao X.W."/>
            <person name="Wei L."/>
        </authorList>
    </citation>
    <scope>NUCLEOTIDE SEQUENCE [LARGE SCALE GENOMIC DNA]</scope>
    <source>
        <tissue evidence="1">Nenye</tissue>
    </source>
</reference>
<dbReference type="EMBL" id="JBJUIK010000009">
    <property type="protein sequence ID" value="KAL3518932.1"/>
    <property type="molecule type" value="Genomic_DNA"/>
</dbReference>
<name>A0ABD2ZKF6_9GENT</name>
<accession>A0ABD2ZKF6</accession>
<keyword evidence="2" id="KW-1185">Reference proteome</keyword>